<reference evidence="2 3" key="2">
    <citation type="journal article" date="2017" name="Nature">
        <title>The Apostasia genome and the evolution of orchids.</title>
        <authorList>
            <person name="Zhang G.Q."/>
            <person name="Liu K.W."/>
            <person name="Li Z."/>
            <person name="Lohaus R."/>
            <person name="Hsiao Y.Y."/>
            <person name="Niu S.C."/>
            <person name="Wang J.Y."/>
            <person name="Lin Y.C."/>
            <person name="Xu Q."/>
            <person name="Chen L.J."/>
            <person name="Yoshida K."/>
            <person name="Fujiwara S."/>
            <person name="Wang Z.W."/>
            <person name="Zhang Y.Q."/>
            <person name="Mitsuda N."/>
            <person name="Wang M."/>
            <person name="Liu G.H."/>
            <person name="Pecoraro L."/>
            <person name="Huang H.X."/>
            <person name="Xiao X.J."/>
            <person name="Lin M."/>
            <person name="Wu X.Y."/>
            <person name="Wu W.L."/>
            <person name="Chen Y.Y."/>
            <person name="Chang S.B."/>
            <person name="Sakamoto S."/>
            <person name="Ohme-Takagi M."/>
            <person name="Yagi M."/>
            <person name="Zeng S.J."/>
            <person name="Shen C.Y."/>
            <person name="Yeh C.M."/>
            <person name="Luo Y.B."/>
            <person name="Tsai W.C."/>
            <person name="Van de Peer Y."/>
            <person name="Liu Z.J."/>
        </authorList>
    </citation>
    <scope>NUCLEOTIDE SEQUENCE [LARGE SCALE GENOMIC DNA]</scope>
    <source>
        <tissue evidence="2">The whole plant</tissue>
    </source>
</reference>
<dbReference type="GO" id="GO:0080044">
    <property type="term" value="F:quercetin 7-O-glucosyltransferase activity"/>
    <property type="evidence" value="ECO:0007669"/>
    <property type="project" value="TreeGrafter"/>
</dbReference>
<reference evidence="2 3" key="1">
    <citation type="journal article" date="2016" name="Sci. Rep.">
        <title>The Dendrobium catenatum Lindl. genome sequence provides insights into polysaccharide synthase, floral development and adaptive evolution.</title>
        <authorList>
            <person name="Zhang G.Q."/>
            <person name="Xu Q."/>
            <person name="Bian C."/>
            <person name="Tsai W.C."/>
            <person name="Yeh C.M."/>
            <person name="Liu K.W."/>
            <person name="Yoshida K."/>
            <person name="Zhang L.S."/>
            <person name="Chang S.B."/>
            <person name="Chen F."/>
            <person name="Shi Y."/>
            <person name="Su Y.Y."/>
            <person name="Zhang Y.Q."/>
            <person name="Chen L.J."/>
            <person name="Yin Y."/>
            <person name="Lin M."/>
            <person name="Huang H."/>
            <person name="Deng H."/>
            <person name="Wang Z.W."/>
            <person name="Zhu S.L."/>
            <person name="Zhao X."/>
            <person name="Deng C."/>
            <person name="Niu S.C."/>
            <person name="Huang J."/>
            <person name="Wang M."/>
            <person name="Liu G.H."/>
            <person name="Yang H.J."/>
            <person name="Xiao X.J."/>
            <person name="Hsiao Y.Y."/>
            <person name="Wu W.L."/>
            <person name="Chen Y.Y."/>
            <person name="Mitsuda N."/>
            <person name="Ohme-Takagi M."/>
            <person name="Luo Y.B."/>
            <person name="Van de Peer Y."/>
            <person name="Liu Z.J."/>
        </authorList>
    </citation>
    <scope>NUCLEOTIDE SEQUENCE [LARGE SCALE GENOMIC DNA]</scope>
    <source>
        <tissue evidence="2">The whole plant</tissue>
    </source>
</reference>
<dbReference type="Gene3D" id="3.40.50.2000">
    <property type="entry name" value="Glycogen Phosphorylase B"/>
    <property type="match status" value="1"/>
</dbReference>
<gene>
    <name evidence="2" type="primary">UGT85A5</name>
    <name evidence="2" type="ORF">MA16_Dca020330</name>
</gene>
<protein>
    <submittedName>
        <fullName evidence="2">UDP-glycosyltransferase 85A5</fullName>
    </submittedName>
</protein>
<comment type="similarity">
    <text evidence="1">Belongs to the UDP-glycosyltransferase family.</text>
</comment>
<evidence type="ECO:0000256" key="1">
    <source>
        <dbReference type="ARBA" id="ARBA00009995"/>
    </source>
</evidence>
<dbReference type="GO" id="GO:0080043">
    <property type="term" value="F:quercetin 3-O-glucosyltransferase activity"/>
    <property type="evidence" value="ECO:0007669"/>
    <property type="project" value="TreeGrafter"/>
</dbReference>
<dbReference type="PANTHER" id="PTHR11926">
    <property type="entry name" value="GLUCOSYL/GLUCURONOSYL TRANSFERASES"/>
    <property type="match status" value="1"/>
</dbReference>
<dbReference type="AlphaFoldDB" id="A0A2I0VVK3"/>
<dbReference type="Proteomes" id="UP000233837">
    <property type="component" value="Unassembled WGS sequence"/>
</dbReference>
<accession>A0A2I0VVK3</accession>
<organism evidence="2 3">
    <name type="scientific">Dendrobium catenatum</name>
    <dbReference type="NCBI Taxonomy" id="906689"/>
    <lineage>
        <taxon>Eukaryota</taxon>
        <taxon>Viridiplantae</taxon>
        <taxon>Streptophyta</taxon>
        <taxon>Embryophyta</taxon>
        <taxon>Tracheophyta</taxon>
        <taxon>Spermatophyta</taxon>
        <taxon>Magnoliopsida</taxon>
        <taxon>Liliopsida</taxon>
        <taxon>Asparagales</taxon>
        <taxon>Orchidaceae</taxon>
        <taxon>Epidendroideae</taxon>
        <taxon>Malaxideae</taxon>
        <taxon>Dendrobiinae</taxon>
        <taxon>Dendrobium</taxon>
    </lineage>
</organism>
<keyword evidence="2" id="KW-0808">Transferase</keyword>
<proteinExistence type="inferred from homology"/>
<keyword evidence="3" id="KW-1185">Reference proteome</keyword>
<sequence length="401" mass="43308">MEMADENQQQEAHVLIFPCPLQGHITAMLRLAEALSFADGFIISFLNTEHNNRLLNRFSLRPNFRFLSIPDGLPEDCPRSLPHITELLNSLRTHSIDYFHSLLLAGGRRDPNGWPPVTCLIVDGVLPFAMDAAQALGIPVIVFQTISASALWICVRFPQMIQAGELPFPGGRKQIFSDADLDELIKSVPAMESYLRRRDLPSMCRKATEAEDEELQLFANISATSMRSKALIINSSNSLEASILSRIRSISPNTYAVGPLHAVVESITSSSISSSLLGEDCSALSWLDSQPDRALRRLYQLWQPRTADAGRVSGVVARVRRQRSPVLVGGKVGLGGWWSSGVEDGRVGGENKTGGVGATGGGPAAPCGGLLLYAQRVEFNVGECSCRGANGVLAEVVGSVG</sequence>
<dbReference type="SUPFAM" id="SSF53756">
    <property type="entry name" value="UDP-Glycosyltransferase/glycogen phosphorylase"/>
    <property type="match status" value="1"/>
</dbReference>
<dbReference type="PANTHER" id="PTHR11926:SF1392">
    <property type="entry name" value="GLYCOSYLTRANSFERASE"/>
    <property type="match status" value="1"/>
</dbReference>
<evidence type="ECO:0000313" key="3">
    <source>
        <dbReference type="Proteomes" id="UP000233837"/>
    </source>
</evidence>
<evidence type="ECO:0000313" key="2">
    <source>
        <dbReference type="EMBL" id="PKU67435.1"/>
    </source>
</evidence>
<name>A0A2I0VVK3_9ASPA</name>
<dbReference type="EMBL" id="KZ503195">
    <property type="protein sequence ID" value="PKU67435.1"/>
    <property type="molecule type" value="Genomic_DNA"/>
</dbReference>